<protein>
    <submittedName>
        <fullName evidence="1">Uncharacterized protein</fullName>
    </submittedName>
</protein>
<sequence length="56" mass="6146">MSCVGSRSRSPGPHLIRENFDPARMLKAISGLWHTLARAIFLLRESAGNLDPGTLK</sequence>
<proteinExistence type="predicted"/>
<evidence type="ECO:0000313" key="2">
    <source>
        <dbReference type="Proteomes" id="UP000828390"/>
    </source>
</evidence>
<dbReference type="EMBL" id="JAIWYP010000003">
    <property type="protein sequence ID" value="KAH3851749.1"/>
    <property type="molecule type" value="Genomic_DNA"/>
</dbReference>
<organism evidence="1 2">
    <name type="scientific">Dreissena polymorpha</name>
    <name type="common">Zebra mussel</name>
    <name type="synonym">Mytilus polymorpha</name>
    <dbReference type="NCBI Taxonomy" id="45954"/>
    <lineage>
        <taxon>Eukaryota</taxon>
        <taxon>Metazoa</taxon>
        <taxon>Spiralia</taxon>
        <taxon>Lophotrochozoa</taxon>
        <taxon>Mollusca</taxon>
        <taxon>Bivalvia</taxon>
        <taxon>Autobranchia</taxon>
        <taxon>Heteroconchia</taxon>
        <taxon>Euheterodonta</taxon>
        <taxon>Imparidentia</taxon>
        <taxon>Neoheterodontei</taxon>
        <taxon>Myida</taxon>
        <taxon>Dreissenoidea</taxon>
        <taxon>Dreissenidae</taxon>
        <taxon>Dreissena</taxon>
    </lineage>
</organism>
<keyword evidence="2" id="KW-1185">Reference proteome</keyword>
<reference evidence="1" key="1">
    <citation type="journal article" date="2019" name="bioRxiv">
        <title>The Genome of the Zebra Mussel, Dreissena polymorpha: A Resource for Invasive Species Research.</title>
        <authorList>
            <person name="McCartney M.A."/>
            <person name="Auch B."/>
            <person name="Kono T."/>
            <person name="Mallez S."/>
            <person name="Zhang Y."/>
            <person name="Obille A."/>
            <person name="Becker A."/>
            <person name="Abrahante J.E."/>
            <person name="Garbe J."/>
            <person name="Badalamenti J.P."/>
            <person name="Herman A."/>
            <person name="Mangelson H."/>
            <person name="Liachko I."/>
            <person name="Sullivan S."/>
            <person name="Sone E.D."/>
            <person name="Koren S."/>
            <person name="Silverstein K.A.T."/>
            <person name="Beckman K.B."/>
            <person name="Gohl D.M."/>
        </authorList>
    </citation>
    <scope>NUCLEOTIDE SEQUENCE</scope>
    <source>
        <strain evidence="1">Duluth1</strain>
        <tissue evidence="1">Whole animal</tissue>
    </source>
</reference>
<evidence type="ECO:0000313" key="1">
    <source>
        <dbReference type="EMBL" id="KAH3851749.1"/>
    </source>
</evidence>
<reference evidence="1" key="2">
    <citation type="submission" date="2020-11" db="EMBL/GenBank/DDBJ databases">
        <authorList>
            <person name="McCartney M.A."/>
            <person name="Auch B."/>
            <person name="Kono T."/>
            <person name="Mallez S."/>
            <person name="Becker A."/>
            <person name="Gohl D.M."/>
            <person name="Silverstein K.A.T."/>
            <person name="Koren S."/>
            <person name="Bechman K.B."/>
            <person name="Herman A."/>
            <person name="Abrahante J.E."/>
            <person name="Garbe J."/>
        </authorList>
    </citation>
    <scope>NUCLEOTIDE SEQUENCE</scope>
    <source>
        <strain evidence="1">Duluth1</strain>
        <tissue evidence="1">Whole animal</tissue>
    </source>
</reference>
<accession>A0A9D4L5R7</accession>
<name>A0A9D4L5R7_DREPO</name>
<gene>
    <name evidence="1" type="ORF">DPMN_094234</name>
</gene>
<dbReference type="AlphaFoldDB" id="A0A9D4L5R7"/>
<dbReference type="Proteomes" id="UP000828390">
    <property type="component" value="Unassembled WGS sequence"/>
</dbReference>
<comment type="caution">
    <text evidence="1">The sequence shown here is derived from an EMBL/GenBank/DDBJ whole genome shotgun (WGS) entry which is preliminary data.</text>
</comment>